<dbReference type="AlphaFoldDB" id="A0A485LYN3"/>
<name>A0A485LYN3_9ZZZZ</name>
<dbReference type="EMBL" id="CAADRN010000157">
    <property type="protein sequence ID" value="VFU14016.1"/>
    <property type="molecule type" value="Genomic_DNA"/>
</dbReference>
<sequence length="60" mass="6785">MHLLVFGTYEIAWPGKLPYKTILTGYALTPARVKKLSGLFPRSTGIAKGRIWEEKFNGFN</sequence>
<protein>
    <submittedName>
        <fullName evidence="1">Uncharacterized protein</fullName>
    </submittedName>
</protein>
<organism evidence="1">
    <name type="scientific">anaerobic digester metagenome</name>
    <dbReference type="NCBI Taxonomy" id="1263854"/>
    <lineage>
        <taxon>unclassified sequences</taxon>
        <taxon>metagenomes</taxon>
        <taxon>ecological metagenomes</taxon>
    </lineage>
</organism>
<evidence type="ECO:0000313" key="1">
    <source>
        <dbReference type="EMBL" id="VFU14016.1"/>
    </source>
</evidence>
<gene>
    <name evidence="1" type="ORF">SCFA_240002</name>
</gene>
<reference evidence="1" key="1">
    <citation type="submission" date="2019-03" db="EMBL/GenBank/DDBJ databases">
        <authorList>
            <person name="Hao L."/>
        </authorList>
    </citation>
    <scope>NUCLEOTIDE SEQUENCE</scope>
</reference>
<accession>A0A485LYN3</accession>
<proteinExistence type="predicted"/>